<evidence type="ECO:0000313" key="2">
    <source>
        <dbReference type="EMBL" id="EGF97882.1"/>
    </source>
</evidence>
<feature type="compositionally biased region" description="Low complexity" evidence="1">
    <location>
        <begin position="1"/>
        <end position="27"/>
    </location>
</feature>
<dbReference type="InParanoid" id="F4SBT2"/>
<evidence type="ECO:0000256" key="1">
    <source>
        <dbReference type="SAM" id="MobiDB-lite"/>
    </source>
</evidence>
<name>F4SBT2_MELLP</name>
<dbReference type="AlphaFoldDB" id="F4SBT2"/>
<dbReference type="Gene3D" id="3.40.50.1820">
    <property type="entry name" value="alpha/beta hydrolase"/>
    <property type="match status" value="1"/>
</dbReference>
<dbReference type="VEuPathDB" id="FungiDB:MELLADRAFT_113999"/>
<dbReference type="GeneID" id="18925170"/>
<dbReference type="HOGENOM" id="CLU_1917520_0_0_1"/>
<gene>
    <name evidence="2" type="ORF">MELLADRAFT_113999</name>
</gene>
<dbReference type="KEGG" id="mlr:MELLADRAFT_113999"/>
<organism evidence="3">
    <name type="scientific">Melampsora larici-populina (strain 98AG31 / pathotype 3-4-7)</name>
    <name type="common">Poplar leaf rust fungus</name>
    <dbReference type="NCBI Taxonomy" id="747676"/>
    <lineage>
        <taxon>Eukaryota</taxon>
        <taxon>Fungi</taxon>
        <taxon>Dikarya</taxon>
        <taxon>Basidiomycota</taxon>
        <taxon>Pucciniomycotina</taxon>
        <taxon>Pucciniomycetes</taxon>
        <taxon>Pucciniales</taxon>
        <taxon>Melampsoraceae</taxon>
        <taxon>Melampsora</taxon>
    </lineage>
</organism>
<accession>F4SBT2</accession>
<keyword evidence="3" id="KW-1185">Reference proteome</keyword>
<dbReference type="Proteomes" id="UP000001072">
    <property type="component" value="Unassembled WGS sequence"/>
</dbReference>
<dbReference type="EMBL" id="GL883194">
    <property type="protein sequence ID" value="EGF97882.1"/>
    <property type="molecule type" value="Genomic_DNA"/>
</dbReference>
<sequence>MSSCELLEPPSCSSSSPPHAKHSSTSTEVVPLSLGPSTSFYFNLNQTYKPTQETLPIIDTHKNDLAYKVLKPRIKRPDTKDTPLILIHGLGAVGLIDWSPIAELLSYDRTVVVFDNRDIGWSRLSKGRENDR</sequence>
<dbReference type="RefSeq" id="XP_007418843.1">
    <property type="nucleotide sequence ID" value="XM_007418781.1"/>
</dbReference>
<protein>
    <submittedName>
        <fullName evidence="2">Uncharacterized protein</fullName>
    </submittedName>
</protein>
<dbReference type="InterPro" id="IPR029058">
    <property type="entry name" value="AB_hydrolase_fold"/>
</dbReference>
<dbReference type="OrthoDB" id="8119704at2759"/>
<evidence type="ECO:0000313" key="3">
    <source>
        <dbReference type="Proteomes" id="UP000001072"/>
    </source>
</evidence>
<proteinExistence type="predicted"/>
<reference evidence="3" key="1">
    <citation type="journal article" date="2011" name="Proc. Natl. Acad. Sci. U.S.A.">
        <title>Obligate biotrophy features unraveled by the genomic analysis of rust fungi.</title>
        <authorList>
            <person name="Duplessis S."/>
            <person name="Cuomo C.A."/>
            <person name="Lin Y.-C."/>
            <person name="Aerts A."/>
            <person name="Tisserant E."/>
            <person name="Veneault-Fourrey C."/>
            <person name="Joly D.L."/>
            <person name="Hacquard S."/>
            <person name="Amselem J."/>
            <person name="Cantarel B.L."/>
            <person name="Chiu R."/>
            <person name="Coutinho P.M."/>
            <person name="Feau N."/>
            <person name="Field M."/>
            <person name="Frey P."/>
            <person name="Gelhaye E."/>
            <person name="Goldberg J."/>
            <person name="Grabherr M.G."/>
            <person name="Kodira C.D."/>
            <person name="Kohler A."/>
            <person name="Kuees U."/>
            <person name="Lindquist E.A."/>
            <person name="Lucas S.M."/>
            <person name="Mago R."/>
            <person name="Mauceli E."/>
            <person name="Morin E."/>
            <person name="Murat C."/>
            <person name="Pangilinan J.L."/>
            <person name="Park R."/>
            <person name="Pearson M."/>
            <person name="Quesneville H."/>
            <person name="Rouhier N."/>
            <person name="Sakthikumar S."/>
            <person name="Salamov A.A."/>
            <person name="Schmutz J."/>
            <person name="Selles B."/>
            <person name="Shapiro H."/>
            <person name="Tanguay P."/>
            <person name="Tuskan G.A."/>
            <person name="Henrissat B."/>
            <person name="Van de Peer Y."/>
            <person name="Rouze P."/>
            <person name="Ellis J.G."/>
            <person name="Dodds P.N."/>
            <person name="Schein J.E."/>
            <person name="Zhong S."/>
            <person name="Hamelin R.C."/>
            <person name="Grigoriev I.V."/>
            <person name="Szabo L.J."/>
            <person name="Martin F."/>
        </authorList>
    </citation>
    <scope>NUCLEOTIDE SEQUENCE [LARGE SCALE GENOMIC DNA]</scope>
    <source>
        <strain evidence="3">98AG31 / pathotype 3-4-7</strain>
    </source>
</reference>
<feature type="region of interest" description="Disordered" evidence="1">
    <location>
        <begin position="1"/>
        <end position="30"/>
    </location>
</feature>
<dbReference type="SUPFAM" id="SSF53474">
    <property type="entry name" value="alpha/beta-Hydrolases"/>
    <property type="match status" value="1"/>
</dbReference>